<evidence type="ECO:0000313" key="3">
    <source>
        <dbReference type="Proteomes" id="UP000578352"/>
    </source>
</evidence>
<evidence type="ECO:0000313" key="2">
    <source>
        <dbReference type="EMBL" id="NYJ22238.1"/>
    </source>
</evidence>
<dbReference type="Proteomes" id="UP000578352">
    <property type="component" value="Unassembled WGS sequence"/>
</dbReference>
<keyword evidence="1" id="KW-0472">Membrane</keyword>
<sequence>MFRKHRSGGDAEAAVERYESVLATAQEDQLVQVHTEAFAALSDTQRDELRTRLAQSVDEADRPVDERPETLARVATDLEVTRPGSLERVLGPLLPAVAASVMVSPVAIALFPYGYAGGTGVWQEDADDDSPLL</sequence>
<dbReference type="EMBL" id="JACCFL010000001">
    <property type="protein sequence ID" value="NYJ22238.1"/>
    <property type="molecule type" value="Genomic_DNA"/>
</dbReference>
<protein>
    <submittedName>
        <fullName evidence="2">Uncharacterized protein</fullName>
    </submittedName>
</protein>
<name>A0A853CPR0_9MICO</name>
<evidence type="ECO:0000256" key="1">
    <source>
        <dbReference type="SAM" id="Phobius"/>
    </source>
</evidence>
<keyword evidence="1" id="KW-1133">Transmembrane helix</keyword>
<accession>A0A853CPR0</accession>
<feature type="transmembrane region" description="Helical" evidence="1">
    <location>
        <begin position="93"/>
        <end position="115"/>
    </location>
</feature>
<dbReference type="RefSeq" id="WP_179604306.1">
    <property type="nucleotide sequence ID" value="NZ_BAABEH010000001.1"/>
</dbReference>
<gene>
    <name evidence="2" type="ORF">HNR13_000525</name>
</gene>
<organism evidence="2 3">
    <name type="scientific">Leifsonia shinshuensis</name>
    <dbReference type="NCBI Taxonomy" id="150026"/>
    <lineage>
        <taxon>Bacteria</taxon>
        <taxon>Bacillati</taxon>
        <taxon>Actinomycetota</taxon>
        <taxon>Actinomycetes</taxon>
        <taxon>Micrococcales</taxon>
        <taxon>Microbacteriaceae</taxon>
        <taxon>Leifsonia</taxon>
    </lineage>
</organism>
<reference evidence="2 3" key="1">
    <citation type="submission" date="2020-07" db="EMBL/GenBank/DDBJ databases">
        <title>Sequencing the genomes of 1000 actinobacteria strains.</title>
        <authorList>
            <person name="Klenk H.-P."/>
        </authorList>
    </citation>
    <scope>NUCLEOTIDE SEQUENCE [LARGE SCALE GENOMIC DNA]</scope>
    <source>
        <strain evidence="2 3">DSM 15165</strain>
    </source>
</reference>
<dbReference type="AlphaFoldDB" id="A0A853CPR0"/>
<comment type="caution">
    <text evidence="2">The sequence shown here is derived from an EMBL/GenBank/DDBJ whole genome shotgun (WGS) entry which is preliminary data.</text>
</comment>
<keyword evidence="1" id="KW-0812">Transmembrane</keyword>
<proteinExistence type="predicted"/>